<evidence type="ECO:0000256" key="4">
    <source>
        <dbReference type="ARBA" id="ARBA00040194"/>
    </source>
</evidence>
<dbReference type="Pfam" id="PF01844">
    <property type="entry name" value="HNH"/>
    <property type="match status" value="1"/>
</dbReference>
<reference evidence="5 6" key="1">
    <citation type="submission" date="2019-03" db="EMBL/GenBank/DDBJ databases">
        <title>Comparative insights into the high quality Complete genome sequence of highly metal resistant Cupriavidus metallidurans strain BS1 isolated from a gold-copper mine.</title>
        <authorList>
            <person name="Mazhar H.S."/>
            <person name="Rensing C."/>
        </authorList>
    </citation>
    <scope>NUCLEOTIDE SEQUENCE [LARGE SCALE GENOMIC DNA]</scope>
    <source>
        <strain evidence="5 6">BS1</strain>
    </source>
</reference>
<dbReference type="AlphaFoldDB" id="A0A2L0X3L7"/>
<organism evidence="5 6">
    <name type="scientific">Cupriavidus metallidurans</name>
    <dbReference type="NCBI Taxonomy" id="119219"/>
    <lineage>
        <taxon>Bacteria</taxon>
        <taxon>Pseudomonadati</taxon>
        <taxon>Pseudomonadota</taxon>
        <taxon>Betaproteobacteria</taxon>
        <taxon>Burkholderiales</taxon>
        <taxon>Burkholderiaceae</taxon>
        <taxon>Cupriavidus</taxon>
    </lineage>
</organism>
<protein>
    <recommendedName>
        <fullName evidence="4">Putative HNH nuclease YajD</fullName>
    </recommendedName>
</protein>
<evidence type="ECO:0000313" key="5">
    <source>
        <dbReference type="EMBL" id="QBP12289.1"/>
    </source>
</evidence>
<dbReference type="EMBL" id="CP037901">
    <property type="protein sequence ID" value="QBP12289.1"/>
    <property type="molecule type" value="Genomic_DNA"/>
</dbReference>
<dbReference type="CDD" id="cd00085">
    <property type="entry name" value="HNHc"/>
    <property type="match status" value="1"/>
</dbReference>
<dbReference type="GO" id="GO:0016787">
    <property type="term" value="F:hydrolase activity"/>
    <property type="evidence" value="ECO:0007669"/>
    <property type="project" value="UniProtKB-KW"/>
</dbReference>
<gene>
    <name evidence="5" type="ORF">DDF84_021295</name>
</gene>
<name>A0A2L0X3L7_9BURK</name>
<dbReference type="GO" id="GO:0005829">
    <property type="term" value="C:cytosol"/>
    <property type="evidence" value="ECO:0007669"/>
    <property type="project" value="TreeGrafter"/>
</dbReference>
<accession>A0A2L0X3L7</accession>
<dbReference type="SMART" id="SM00507">
    <property type="entry name" value="HNHc"/>
    <property type="match status" value="1"/>
</dbReference>
<keyword evidence="2" id="KW-0378">Hydrolase</keyword>
<dbReference type="PANTHER" id="PTHR41286">
    <property type="entry name" value="HNH NUCLEASE YAJD-RELATED"/>
    <property type="match status" value="1"/>
</dbReference>
<dbReference type="GO" id="GO:0008270">
    <property type="term" value="F:zinc ion binding"/>
    <property type="evidence" value="ECO:0007669"/>
    <property type="project" value="InterPro"/>
</dbReference>
<evidence type="ECO:0000313" key="6">
    <source>
        <dbReference type="Proteomes" id="UP000253772"/>
    </source>
</evidence>
<evidence type="ECO:0000256" key="2">
    <source>
        <dbReference type="ARBA" id="ARBA00022801"/>
    </source>
</evidence>
<dbReference type="InterPro" id="IPR003615">
    <property type="entry name" value="HNH_nuc"/>
</dbReference>
<comment type="similarity">
    <text evidence="3">Belongs to the HNH nuclease family.</text>
</comment>
<evidence type="ECO:0000256" key="1">
    <source>
        <dbReference type="ARBA" id="ARBA00022722"/>
    </source>
</evidence>
<dbReference type="Proteomes" id="UP000253772">
    <property type="component" value="Chromosome c2"/>
</dbReference>
<dbReference type="RefSeq" id="WP_104669915.1">
    <property type="nucleotide sequence ID" value="NZ_CP026544.1"/>
</dbReference>
<dbReference type="InterPro" id="IPR002711">
    <property type="entry name" value="HNH"/>
</dbReference>
<dbReference type="GO" id="GO:0003676">
    <property type="term" value="F:nucleic acid binding"/>
    <property type="evidence" value="ECO:0007669"/>
    <property type="project" value="InterPro"/>
</dbReference>
<keyword evidence="1" id="KW-0540">Nuclease</keyword>
<dbReference type="Gene3D" id="1.10.30.50">
    <property type="match status" value="1"/>
</dbReference>
<dbReference type="GO" id="GO:0004519">
    <property type="term" value="F:endonuclease activity"/>
    <property type="evidence" value="ECO:0007669"/>
    <property type="project" value="InterPro"/>
</dbReference>
<sequence>MAARRENPRQNPNMDGFTTSREWTAFRLTILNRDDWRCVNCGRDVKGPGRARVDHIKPRRTHPWLAFEPSNCRTLCPTCDNARHAEKGGAPGADVRGCDINGLPLDPNHPWYGDGSRLPYAVDDDDLHA</sequence>
<evidence type="ECO:0000256" key="3">
    <source>
        <dbReference type="ARBA" id="ARBA00038412"/>
    </source>
</evidence>
<dbReference type="OrthoDB" id="5292295at2"/>
<proteinExistence type="inferred from homology"/>
<dbReference type="PANTHER" id="PTHR41286:SF1">
    <property type="entry name" value="HNH NUCLEASE YAJD-RELATED"/>
    <property type="match status" value="1"/>
</dbReference>